<dbReference type="InterPro" id="IPR021741">
    <property type="entry name" value="DUF3311"/>
</dbReference>
<organism evidence="2 3">
    <name type="scientific">Mycolicibacterium wolinskyi</name>
    <dbReference type="NCBI Taxonomy" id="59750"/>
    <lineage>
        <taxon>Bacteria</taxon>
        <taxon>Bacillati</taxon>
        <taxon>Actinomycetota</taxon>
        <taxon>Actinomycetes</taxon>
        <taxon>Mycobacteriales</taxon>
        <taxon>Mycobacteriaceae</taxon>
        <taxon>Mycolicibacterium</taxon>
    </lineage>
</organism>
<dbReference type="RefSeq" id="WP_067853556.1">
    <property type="nucleotide sequence ID" value="NZ_JBJZOV010000008.1"/>
</dbReference>
<dbReference type="PATRIC" id="fig|59750.3.peg.2167"/>
<keyword evidence="1" id="KW-0472">Membrane</keyword>
<feature type="transmembrane region" description="Helical" evidence="1">
    <location>
        <begin position="57"/>
        <end position="81"/>
    </location>
</feature>
<evidence type="ECO:0000313" key="3">
    <source>
        <dbReference type="Proteomes" id="UP000070612"/>
    </source>
</evidence>
<accession>A0A132PGX2</accession>
<comment type="caution">
    <text evidence="2">The sequence shown here is derived from an EMBL/GenBank/DDBJ whole genome shotgun (WGS) entry which is preliminary data.</text>
</comment>
<dbReference type="Proteomes" id="UP000070612">
    <property type="component" value="Unassembled WGS sequence"/>
</dbReference>
<evidence type="ECO:0000313" key="2">
    <source>
        <dbReference type="EMBL" id="KWX21608.1"/>
    </source>
</evidence>
<dbReference type="STRING" id="59750.AWC31_24115"/>
<reference evidence="2 3" key="1">
    <citation type="submission" date="2015-07" db="EMBL/GenBank/DDBJ databases">
        <title>A draft genome sequence of Mycobacterium wolinskyi.</title>
        <authorList>
            <person name="de Man T.J."/>
            <person name="Perry K.A."/>
            <person name="Coulliette A.D."/>
            <person name="Jensen B."/>
            <person name="Toney N.C."/>
            <person name="Limbago B.M."/>
            <person name="Noble-Wang J."/>
        </authorList>
    </citation>
    <scope>NUCLEOTIDE SEQUENCE [LARGE SCALE GENOMIC DNA]</scope>
    <source>
        <strain evidence="2 3">CDC_01</strain>
    </source>
</reference>
<sequence>MTSTRSVENPPDDSPARRPLSWPKRIVCALLIGVPVVLALAVPFYQRTEPTLGGIPFFYWFQMAMAVAAACGCGASYFIAFRHEPEGGHEQ</sequence>
<dbReference type="EMBL" id="LGTW01000018">
    <property type="protein sequence ID" value="KWX21608.1"/>
    <property type="molecule type" value="Genomic_DNA"/>
</dbReference>
<keyword evidence="3" id="KW-1185">Reference proteome</keyword>
<proteinExistence type="predicted"/>
<protein>
    <recommendedName>
        <fullName evidence="4">DUF3311 domain-containing protein</fullName>
    </recommendedName>
</protein>
<keyword evidence="1" id="KW-1133">Transmembrane helix</keyword>
<dbReference type="AlphaFoldDB" id="A0A132PGX2"/>
<dbReference type="Pfam" id="PF11755">
    <property type="entry name" value="DUF3311"/>
    <property type="match status" value="1"/>
</dbReference>
<name>A0A132PGX2_9MYCO</name>
<gene>
    <name evidence="2" type="ORF">AFM11_24040</name>
</gene>
<keyword evidence="1" id="KW-0812">Transmembrane</keyword>
<evidence type="ECO:0008006" key="4">
    <source>
        <dbReference type="Google" id="ProtNLM"/>
    </source>
</evidence>
<evidence type="ECO:0000256" key="1">
    <source>
        <dbReference type="SAM" id="Phobius"/>
    </source>
</evidence>
<feature type="transmembrane region" description="Helical" evidence="1">
    <location>
        <begin position="26"/>
        <end position="45"/>
    </location>
</feature>